<feature type="compositionally biased region" description="Polar residues" evidence="1">
    <location>
        <begin position="735"/>
        <end position="755"/>
    </location>
</feature>
<dbReference type="Gene3D" id="3.80.10.10">
    <property type="entry name" value="Ribonuclease Inhibitor"/>
    <property type="match status" value="1"/>
</dbReference>
<dbReference type="PANTHER" id="PTHR24110:SF3">
    <property type="entry name" value="CENTROSOMAL PROTEIN OF 78 KDA"/>
    <property type="match status" value="1"/>
</dbReference>
<dbReference type="OMA" id="KWSAYST"/>
<feature type="compositionally biased region" description="Polar residues" evidence="1">
    <location>
        <begin position="832"/>
        <end position="848"/>
    </location>
</feature>
<feature type="region of interest" description="Disordered" evidence="1">
    <location>
        <begin position="829"/>
        <end position="921"/>
    </location>
</feature>
<feature type="region of interest" description="Disordered" evidence="1">
    <location>
        <begin position="700"/>
        <end position="814"/>
    </location>
</feature>
<evidence type="ECO:0000256" key="1">
    <source>
        <dbReference type="SAM" id="MobiDB-lite"/>
    </source>
</evidence>
<feature type="region of interest" description="Disordered" evidence="1">
    <location>
        <begin position="594"/>
        <end position="655"/>
    </location>
</feature>
<gene>
    <name evidence="2" type="ORF">GL50581_3322</name>
</gene>
<feature type="compositionally biased region" description="Polar residues" evidence="1">
    <location>
        <begin position="627"/>
        <end position="644"/>
    </location>
</feature>
<comment type="caution">
    <text evidence="2">The sequence shown here is derived from an EMBL/GenBank/DDBJ whole genome shotgun (WGS) entry which is preliminary data.</text>
</comment>
<evidence type="ECO:0000313" key="3">
    <source>
        <dbReference type="Proteomes" id="UP000002488"/>
    </source>
</evidence>
<reference evidence="2 3" key="1">
    <citation type="journal article" date="2009" name="PLoS Pathog.">
        <title>Draft genome sequencing of giardia intestinalis assemblage B isolate GS: is human giardiasis caused by two different species?</title>
        <authorList>
            <person name="Franzen O."/>
            <person name="Jerlstrom-Hultqvist J."/>
            <person name="Castro E."/>
            <person name="Sherwood E."/>
            <person name="Ankarklev J."/>
            <person name="Reiner D.S."/>
            <person name="Palm D."/>
            <person name="Andersson J.O."/>
            <person name="Andersson B."/>
            <person name="Svard S.G."/>
        </authorList>
    </citation>
    <scope>NUCLEOTIDE SEQUENCE [LARGE SCALE GENOMIC DNA]</scope>
    <source>
        <strain evidence="3">ATCC 50581 / GS clone H7</strain>
    </source>
</reference>
<dbReference type="SUPFAM" id="SSF52047">
    <property type="entry name" value="RNI-like"/>
    <property type="match status" value="1"/>
</dbReference>
<dbReference type="EMBL" id="ACGJ01002771">
    <property type="protein sequence ID" value="EES99439.1"/>
    <property type="molecule type" value="Genomic_DNA"/>
</dbReference>
<protein>
    <submittedName>
        <fullName evidence="2">Uncharacterized protein</fullName>
    </submittedName>
</protein>
<dbReference type="InterPro" id="IPR032675">
    <property type="entry name" value="LRR_dom_sf"/>
</dbReference>
<organism evidence="2 3">
    <name type="scientific">Giardia intestinalis (strain ATCC 50581 / GS clone H7)</name>
    <name type="common">Giardia lamblia</name>
    <dbReference type="NCBI Taxonomy" id="598745"/>
    <lineage>
        <taxon>Eukaryota</taxon>
        <taxon>Metamonada</taxon>
        <taxon>Diplomonadida</taxon>
        <taxon>Hexamitidae</taxon>
        <taxon>Giardiinae</taxon>
        <taxon>Giardia</taxon>
    </lineage>
</organism>
<feature type="compositionally biased region" description="Polar residues" evidence="1">
    <location>
        <begin position="794"/>
        <end position="806"/>
    </location>
</feature>
<accession>C6LX07</accession>
<sequence>MTHACKSWSNALDLAAQKFDIVSWGRELETGKAAGILRLSTPCLKDRHIRAIIYAIELGYEYITELSVHFCSEYSADRCTDRQDPFSSEGCHSTYLQWLGMPTGLSTPSSGKKSVYDRLSVSNNLSSRDNYPKETNKGGEERTLDIAVESKKRLQSMAVLFRLLIRYCPLMQRLKLISFYGICQGFLNKSTVTNLFSAIARNSGMYKQLDGIIVRNCPLGDDMLKSAILNLSTALSIRLLVLHTCSLTDEVAGALGAVLTAYKNARDNKVWELCLRKYGPTLKDSTNCSTREGHFTLAQLQKIRCMHELKGLTYLDLGYNAFGNDLCTELLDSLKDDTYIHSISLDGNKNVKLSTSIMIPKYDNGDLDYIYDNLITLTRNDENKSAENLHANQDKELKNKNLPIRMAERISEIENLDPRTSTARSRAEQVVLQSICPDYEPSTRSNVISYLASYARSTDDLKNLMTLKAHPLVQLLLQNTTILHLLLDSSTTPTLLRFVQNRLSENRKLANKLLLEDAEKVLTHEQNLEEAVEELREQENLQGMIKKLKLAADPITFLAAEKPVSLEYDNLTPRRRSRRGKSISQLMNARHKIKNLDQLDDDTSAEQATPPIDKDVYPLYSSREKASNYTQSRPQSASKAQQPKTTRRTVKRPVSNELQANTRLKENHKENIYYSNASSGFSNYSKGPLPFDVAKKPRQRALSTGKKAYEENSDDIPVSRRNKPDPFVSKLAQRRSVSQGKTGNANKTLISTTPGRESGRLLKKQTSGEKITVARQHVSAPRQARPHQQQAHRITSSAKWESPTLTRHNDHLSVSSDDEARYSIIHSPRRPVSTSKSTSLVRLSQGVPSTEPLRTSPHTKKRALRQEAPTYTPVDASALSEIEPVRTSNSPINKPDNHGSGIEQSDFNDVIPNRNNEGSRDSFSKVLYDNIDAIRLEHYAPPVLTEPSSSYITQADKNKIYKRLLQDMASSQHASSEYDDTSAELRELSAKAQNIIQNSRLKKENTTNAPTVPKYNFYSNKKNDEEIDELHVDELSNTATSRVSQSQSRRLDSADIELKEIDQLLTKAQSMGEELDRSYKRINSLYMETMQDVYGSTTMKGKENTTHSRQLEPQQVDMQVVDQLLVNSSPPRTTHHQSKSLAERLALSKMSASGTSKWSAYSTTTLTNDELLKSVDSIIGDPQTSHESLYQNGSSDVSKTTDLDISSMKESIRTNGTPMLTANIGDESFESVIGLLYTVLMYFTRSDRSEALRVYKVNEPRILAYVEEILAKLRRNELQLNEVSGCLYELVASLVKDVA</sequence>
<dbReference type="VEuPathDB" id="GiardiaDB:GL50581_3322"/>
<feature type="compositionally biased region" description="Basic and acidic residues" evidence="1">
    <location>
        <begin position="612"/>
        <end position="626"/>
    </location>
</feature>
<dbReference type="Proteomes" id="UP000002488">
    <property type="component" value="Unassembled WGS sequence"/>
</dbReference>
<proteinExistence type="predicted"/>
<feature type="compositionally biased region" description="Low complexity" evidence="1">
    <location>
        <begin position="780"/>
        <end position="793"/>
    </location>
</feature>
<dbReference type="PANTHER" id="PTHR24110">
    <property type="entry name" value="CENTROSOMAL PROTEIN OF 78 KDA"/>
    <property type="match status" value="1"/>
</dbReference>
<name>C6LX07_GIAIB</name>
<dbReference type="OrthoDB" id="10254980at2759"/>
<evidence type="ECO:0000313" key="2">
    <source>
        <dbReference type="EMBL" id="EES99439.1"/>
    </source>
</evidence>